<evidence type="ECO:0000259" key="10">
    <source>
        <dbReference type="Pfam" id="PF11870"/>
    </source>
</evidence>
<evidence type="ECO:0000259" key="9">
    <source>
        <dbReference type="Pfam" id="PF02589"/>
    </source>
</evidence>
<dbReference type="SUPFAM" id="SSF46548">
    <property type="entry name" value="alpha-helical ferredoxin"/>
    <property type="match status" value="1"/>
</dbReference>
<dbReference type="InterPro" id="IPR024569">
    <property type="entry name" value="LutB_C"/>
</dbReference>
<dbReference type="Pfam" id="PF13183">
    <property type="entry name" value="Fer4_8"/>
    <property type="match status" value="1"/>
</dbReference>
<dbReference type="Gene3D" id="1.10.1060.10">
    <property type="entry name" value="Alpha-helical ferredoxin"/>
    <property type="match status" value="1"/>
</dbReference>
<feature type="domain" description="4Fe-4S ferredoxin-type" evidence="11">
    <location>
        <begin position="331"/>
        <end position="400"/>
    </location>
</feature>
<gene>
    <name evidence="12" type="ORF">GCM10011512_05380</name>
</gene>
<dbReference type="Proteomes" id="UP000597761">
    <property type="component" value="Unassembled WGS sequence"/>
</dbReference>
<dbReference type="Pfam" id="PF02589">
    <property type="entry name" value="LUD_dom"/>
    <property type="match status" value="1"/>
</dbReference>
<sequence>MSTDLGMPRVRPAHGVGNIVEREPFPQYAGRELGNEQLRANLGRATSTIRAKRAAVVGELDDWEALRDAGSAIKAATMANLPALLEQFEANVIARGGVVHWARDADEANRIVEQLATQYAPVLPNGRREVVKVKSMATQEMGMNEYLEGVGIDAFETDLAELIVQLGHDTPSHILVPAIHRNRREIREIFLAEMTDIDPELSDDPKLLAAAARTHLRRKFLAAKVAVSGANFGIADTGTLTVVESEGNGRMCLTLPETLITVMGIEKLLPTYTDLEVFLQLLPRSSTGERMNPYTSMWTGVTPGDGPQNVHVILMDNGRTAALADEDGRSALHCIRCSACLNVCPVYSRTGGHAYGSTYPGPIGAILSPLLTGVEQGENGSLPYASSLCGACYDVCPVKINIPEILVHLRGKDVEARKEAGTLKGQLDTALKGAQWMMSDGRRMAAAERALPLGSLFAGRDRKFSKLPGIAGAWTSSRDIPAPPTESFHTWWKKRQTNDGNPGTRKEQP</sequence>
<protein>
    <submittedName>
        <fullName evidence="12">Iron-sulfur cluster-binding protein</fullName>
    </submittedName>
</protein>
<dbReference type="InterPro" id="IPR003741">
    <property type="entry name" value="LUD_dom"/>
</dbReference>
<evidence type="ECO:0000313" key="13">
    <source>
        <dbReference type="Proteomes" id="UP000597761"/>
    </source>
</evidence>
<evidence type="ECO:0000256" key="2">
    <source>
        <dbReference type="ARBA" id="ARBA00022485"/>
    </source>
</evidence>
<dbReference type="RefSeq" id="WP_188665910.1">
    <property type="nucleotide sequence ID" value="NZ_BMJI01000001.1"/>
</dbReference>
<dbReference type="InterPro" id="IPR004452">
    <property type="entry name" value="LutB/LldF"/>
</dbReference>
<evidence type="ECO:0000256" key="5">
    <source>
        <dbReference type="ARBA" id="ARBA00022982"/>
    </source>
</evidence>
<accession>A0ABQ1NS46</accession>
<evidence type="ECO:0000256" key="7">
    <source>
        <dbReference type="ARBA" id="ARBA00023014"/>
    </source>
</evidence>
<keyword evidence="13" id="KW-1185">Reference proteome</keyword>
<proteinExistence type="predicted"/>
<dbReference type="InterPro" id="IPR024185">
    <property type="entry name" value="FTHF_cligase-like_sf"/>
</dbReference>
<keyword evidence="7" id="KW-0411">Iron-sulfur</keyword>
<evidence type="ECO:0000256" key="4">
    <source>
        <dbReference type="ARBA" id="ARBA00022737"/>
    </source>
</evidence>
<feature type="domain" description="Lactate utilization protein B C-terminal" evidence="10">
    <location>
        <begin position="409"/>
        <end position="496"/>
    </location>
</feature>
<name>A0ABQ1NS46_9MICC</name>
<keyword evidence="2" id="KW-0004">4Fe-4S</keyword>
<feature type="region of interest" description="Disordered" evidence="8">
    <location>
        <begin position="475"/>
        <end position="509"/>
    </location>
</feature>
<dbReference type="EMBL" id="BMJI01000001">
    <property type="protein sequence ID" value="GGC81593.1"/>
    <property type="molecule type" value="Genomic_DNA"/>
</dbReference>
<feature type="domain" description="LUD" evidence="9">
    <location>
        <begin position="85"/>
        <end position="315"/>
    </location>
</feature>
<dbReference type="PANTHER" id="PTHR47153:SF2">
    <property type="entry name" value="LACTATE UTILIZATION PROTEIN B"/>
    <property type="match status" value="1"/>
</dbReference>
<evidence type="ECO:0000256" key="8">
    <source>
        <dbReference type="SAM" id="MobiDB-lite"/>
    </source>
</evidence>
<evidence type="ECO:0000256" key="3">
    <source>
        <dbReference type="ARBA" id="ARBA00022723"/>
    </source>
</evidence>
<dbReference type="PANTHER" id="PTHR47153">
    <property type="entry name" value="LACTATE UTILIZATION PROTEIN B"/>
    <property type="match status" value="1"/>
</dbReference>
<keyword evidence="5" id="KW-0249">Electron transport</keyword>
<dbReference type="SUPFAM" id="SSF100950">
    <property type="entry name" value="NagB/RpiA/CoA transferase-like"/>
    <property type="match status" value="1"/>
</dbReference>
<keyword evidence="6" id="KW-0408">Iron</keyword>
<evidence type="ECO:0000313" key="12">
    <source>
        <dbReference type="EMBL" id="GGC81593.1"/>
    </source>
</evidence>
<evidence type="ECO:0000259" key="11">
    <source>
        <dbReference type="Pfam" id="PF13183"/>
    </source>
</evidence>
<dbReference type="Gene3D" id="3.40.50.10420">
    <property type="entry name" value="NagB/RpiA/CoA transferase-like"/>
    <property type="match status" value="1"/>
</dbReference>
<evidence type="ECO:0000256" key="6">
    <source>
        <dbReference type="ARBA" id="ARBA00023004"/>
    </source>
</evidence>
<comment type="caution">
    <text evidence="12">The sequence shown here is derived from an EMBL/GenBank/DDBJ whole genome shotgun (WGS) entry which is preliminary data.</text>
</comment>
<dbReference type="InterPro" id="IPR009051">
    <property type="entry name" value="Helical_ferredxn"/>
</dbReference>
<keyword evidence="3" id="KW-0479">Metal-binding</keyword>
<dbReference type="InterPro" id="IPR017896">
    <property type="entry name" value="4Fe4S_Fe-S-bd"/>
</dbReference>
<dbReference type="InterPro" id="IPR017900">
    <property type="entry name" value="4Fe4S_Fe_S_CS"/>
</dbReference>
<dbReference type="InterPro" id="IPR037171">
    <property type="entry name" value="NagB/RpiA_transferase-like"/>
</dbReference>
<keyword evidence="4" id="KW-0677">Repeat</keyword>
<organism evidence="12 13">
    <name type="scientific">Tersicoccus solisilvae</name>
    <dbReference type="NCBI Taxonomy" id="1882339"/>
    <lineage>
        <taxon>Bacteria</taxon>
        <taxon>Bacillati</taxon>
        <taxon>Actinomycetota</taxon>
        <taxon>Actinomycetes</taxon>
        <taxon>Micrococcales</taxon>
        <taxon>Micrococcaceae</taxon>
        <taxon>Tersicoccus</taxon>
    </lineage>
</organism>
<dbReference type="Pfam" id="PF11870">
    <property type="entry name" value="LutB_C"/>
    <property type="match status" value="1"/>
</dbReference>
<dbReference type="PROSITE" id="PS00198">
    <property type="entry name" value="4FE4S_FER_1"/>
    <property type="match status" value="1"/>
</dbReference>
<reference evidence="13" key="1">
    <citation type="journal article" date="2019" name="Int. J. Syst. Evol. Microbiol.">
        <title>The Global Catalogue of Microorganisms (GCM) 10K type strain sequencing project: providing services to taxonomists for standard genome sequencing and annotation.</title>
        <authorList>
            <consortium name="The Broad Institute Genomics Platform"/>
            <consortium name="The Broad Institute Genome Sequencing Center for Infectious Disease"/>
            <person name="Wu L."/>
            <person name="Ma J."/>
        </authorList>
    </citation>
    <scope>NUCLEOTIDE SEQUENCE [LARGE SCALE GENOMIC DNA]</scope>
    <source>
        <strain evidence="13">CGMCC 1.15480</strain>
    </source>
</reference>
<evidence type="ECO:0000256" key="1">
    <source>
        <dbReference type="ARBA" id="ARBA00022448"/>
    </source>
</evidence>
<keyword evidence="1" id="KW-0813">Transport</keyword>